<dbReference type="PANTHER" id="PTHR31410">
    <property type="entry name" value="TRANSMEMBRANE PROTEIN 246"/>
    <property type="match status" value="1"/>
</dbReference>
<keyword evidence="1" id="KW-0472">Membrane</keyword>
<keyword evidence="1" id="KW-1133">Transmembrane helix</keyword>
<dbReference type="CDD" id="cd22190">
    <property type="entry name" value="PGAP4"/>
    <property type="match status" value="1"/>
</dbReference>
<sequence>MSSRCLHRVTTLIGAYVRRLVASVRRWKSFVYLYLVVFLVVLPLMCHDTPNSVYFYRRRNVSEAKRRIQLDNDARLNWSVNYLEMLNRTQDIPEARIASGNDARVDVAITVVTVSRNRQLVDSYRPRYLSQVVAKLLAYWRDAKVQGFRYNVSFSICNVDGDPDSYTEAQSLSSIIGIFNRFKERSISLTFSREKEKEDYVFCINQTFAIYDPRYVFVIEDDALPTKNMFPVLQHVIGRHLDRTFVQGRLVANTDDVTYVKFFHPKWLLGYYSLEPERILGLLAFGCVCGTLLLGVYWHQKRNISNSDLYIAWFLLIAFAILVAIAIDRSNLVWLRSIFGPEFYSYVPAPSCCTPAMLFPKRGASRVINYLSRVKSTRRLGKDSILDRLLYKFGMKAYLVEPSTFIHIGLYSSLRGSIVNPWKLE</sequence>
<dbReference type="GO" id="GO:0000139">
    <property type="term" value="C:Golgi membrane"/>
    <property type="evidence" value="ECO:0007669"/>
    <property type="project" value="InterPro"/>
</dbReference>
<dbReference type="EMBL" id="JAODUO010002319">
    <property type="protein sequence ID" value="KAK2153357.1"/>
    <property type="molecule type" value="Genomic_DNA"/>
</dbReference>
<reference evidence="3" key="1">
    <citation type="journal article" date="2023" name="Mol. Biol. Evol.">
        <title>Third-Generation Sequencing Reveals the Adaptive Role of the Epigenome in Three Deep-Sea Polychaetes.</title>
        <authorList>
            <person name="Perez M."/>
            <person name="Aroh O."/>
            <person name="Sun Y."/>
            <person name="Lan Y."/>
            <person name="Juniper S.K."/>
            <person name="Young C.R."/>
            <person name="Angers B."/>
            <person name="Qian P.Y."/>
        </authorList>
    </citation>
    <scope>NUCLEOTIDE SEQUENCE</scope>
    <source>
        <strain evidence="3">R07B-5</strain>
    </source>
</reference>
<proteinExistence type="predicted"/>
<feature type="transmembrane region" description="Helical" evidence="1">
    <location>
        <begin position="31"/>
        <end position="56"/>
    </location>
</feature>
<feature type="transmembrane region" description="Helical" evidence="1">
    <location>
        <begin position="310"/>
        <end position="327"/>
    </location>
</feature>
<evidence type="ECO:0000313" key="3">
    <source>
        <dbReference type="EMBL" id="KAK2175904.1"/>
    </source>
</evidence>
<dbReference type="InterPro" id="IPR029675">
    <property type="entry name" value="PGAP4"/>
</dbReference>
<evidence type="ECO:0000313" key="4">
    <source>
        <dbReference type="Proteomes" id="UP001209878"/>
    </source>
</evidence>
<dbReference type="Proteomes" id="UP001209878">
    <property type="component" value="Unassembled WGS sequence"/>
</dbReference>
<name>A0AAD9KR92_RIDPI</name>
<keyword evidence="1" id="KW-0812">Transmembrane</keyword>
<organism evidence="3 4">
    <name type="scientific">Ridgeia piscesae</name>
    <name type="common">Tubeworm</name>
    <dbReference type="NCBI Taxonomy" id="27915"/>
    <lineage>
        <taxon>Eukaryota</taxon>
        <taxon>Metazoa</taxon>
        <taxon>Spiralia</taxon>
        <taxon>Lophotrochozoa</taxon>
        <taxon>Annelida</taxon>
        <taxon>Polychaeta</taxon>
        <taxon>Sedentaria</taxon>
        <taxon>Canalipalpata</taxon>
        <taxon>Sabellida</taxon>
        <taxon>Siboglinidae</taxon>
        <taxon>Ridgeia</taxon>
    </lineage>
</organism>
<evidence type="ECO:0000313" key="2">
    <source>
        <dbReference type="EMBL" id="KAK2153357.1"/>
    </source>
</evidence>
<accession>A0AAD9KR92</accession>
<protein>
    <recommendedName>
        <fullName evidence="5">Transmembrane protein</fullName>
    </recommendedName>
</protein>
<dbReference type="GO" id="GO:0006506">
    <property type="term" value="P:GPI anchor biosynthetic process"/>
    <property type="evidence" value="ECO:0007669"/>
    <property type="project" value="InterPro"/>
</dbReference>
<keyword evidence="4" id="KW-1185">Reference proteome</keyword>
<dbReference type="GO" id="GO:0016757">
    <property type="term" value="F:glycosyltransferase activity"/>
    <property type="evidence" value="ECO:0007669"/>
    <property type="project" value="InterPro"/>
</dbReference>
<dbReference type="EMBL" id="JAODUO010000698">
    <property type="protein sequence ID" value="KAK2175904.1"/>
    <property type="molecule type" value="Genomic_DNA"/>
</dbReference>
<gene>
    <name evidence="2" type="ORF">NP493_2325g00007</name>
    <name evidence="3" type="ORF">NP493_699g01010</name>
</gene>
<evidence type="ECO:0008006" key="5">
    <source>
        <dbReference type="Google" id="ProtNLM"/>
    </source>
</evidence>
<dbReference type="PANTHER" id="PTHR31410:SF1">
    <property type="entry name" value="POST-GPI ATTACHMENT TO PROTEINS FACTOR 4"/>
    <property type="match status" value="1"/>
</dbReference>
<dbReference type="AlphaFoldDB" id="A0AAD9KR92"/>
<evidence type="ECO:0000256" key="1">
    <source>
        <dbReference type="SAM" id="Phobius"/>
    </source>
</evidence>
<comment type="caution">
    <text evidence="3">The sequence shown here is derived from an EMBL/GenBank/DDBJ whole genome shotgun (WGS) entry which is preliminary data.</text>
</comment>
<feature type="transmembrane region" description="Helical" evidence="1">
    <location>
        <begin position="279"/>
        <end position="298"/>
    </location>
</feature>